<sequence>MTYNSLPNEKVHQNIHKSDIKNINVQNEQDRIYSFFLNLLKQRTATEVIQEFKNLFIDCLYVVEDDSKIPAVYATFLDHKELDFRNTIKRCCYILVNNWEGERKYKYIVDLVNVFEAYQNDTERPEIEKVAVCFSWLDNFVKSKDYQDLKTIAAKYESQNQVHWSNRYTAYLLAAQASDENNSEERRETAKKLSKRLKDKFKFDLAMYITYAQSGSARANKYKNPTILGDNVIRLIKIIVSKKGAFSYTNIANIFIRQTQSQTLAEFKESLQKYLLFSSVELPDFVANLGKQLTENLDAWKSESNDAVINPGLFLRTCNRVIDLLTTENGREPASLFNSLISEGRSLTLVILLLKIVLISKNSRNHLEVRIAKLINIYESYPEDECYCLINFMEVFNITFAIHGEDIEYNLIHMKGEKKPFNPASNLDDYRVFSQLKLGDAAE</sequence>
<gene>
    <name evidence="1" type="ORF">B6N60_01854</name>
</gene>
<reference evidence="1" key="1">
    <citation type="submission" date="2017-04" db="EMBL/GenBank/DDBJ databases">
        <title>Genome deletions in a multicellular cyanobacterial endosymbiont for morphological adaptation in marine diatoms.</title>
        <authorList>
            <person name="Wang Y."/>
            <person name="Gao H."/>
            <person name="Li R."/>
            <person name="Xu X."/>
        </authorList>
    </citation>
    <scope>NUCLEOTIDE SEQUENCE</scope>
    <source>
        <strain evidence="1">FACHB 800</strain>
    </source>
</reference>
<evidence type="ECO:0000313" key="1">
    <source>
        <dbReference type="EMBL" id="QXE23165.1"/>
    </source>
</evidence>
<dbReference type="Proteomes" id="UP000683511">
    <property type="component" value="Chromosome"/>
</dbReference>
<dbReference type="AlphaFoldDB" id="A0A975T763"/>
<keyword evidence="2" id="KW-1185">Reference proteome</keyword>
<name>A0A975T763_9NOST</name>
<accession>A0A975T763</accession>
<proteinExistence type="predicted"/>
<evidence type="ECO:0000313" key="2">
    <source>
        <dbReference type="Proteomes" id="UP000683511"/>
    </source>
</evidence>
<dbReference type="RefSeq" id="WP_190603740.1">
    <property type="nucleotide sequence ID" value="NZ_CP021056.1"/>
</dbReference>
<organism evidence="1 2">
    <name type="scientific">Richelia sinica FACHB-800</name>
    <dbReference type="NCBI Taxonomy" id="1357546"/>
    <lineage>
        <taxon>Bacteria</taxon>
        <taxon>Bacillati</taxon>
        <taxon>Cyanobacteriota</taxon>
        <taxon>Cyanophyceae</taxon>
        <taxon>Nostocales</taxon>
        <taxon>Nostocaceae</taxon>
        <taxon>Richelia</taxon>
    </lineage>
</organism>
<dbReference type="EMBL" id="CP021056">
    <property type="protein sequence ID" value="QXE23165.1"/>
    <property type="molecule type" value="Genomic_DNA"/>
</dbReference>
<dbReference type="KEGG" id="rsin:B6N60_01854"/>
<protein>
    <submittedName>
        <fullName evidence="1">Uncharacterized protein</fullName>
    </submittedName>
</protein>